<evidence type="ECO:0000313" key="2">
    <source>
        <dbReference type="EMBL" id="AHC40048.1"/>
    </source>
</evidence>
<feature type="transmembrane region" description="Helical" evidence="1">
    <location>
        <begin position="147"/>
        <end position="167"/>
    </location>
</feature>
<keyword evidence="1" id="KW-1133">Transmembrane helix</keyword>
<organism evidence="2 3">
    <name type="scientific">Mycoplasma ovis str. Michigan</name>
    <dbReference type="NCBI Taxonomy" id="1415773"/>
    <lineage>
        <taxon>Bacteria</taxon>
        <taxon>Bacillati</taxon>
        <taxon>Mycoplasmatota</taxon>
        <taxon>Mollicutes</taxon>
        <taxon>Mycoplasmataceae</taxon>
        <taxon>Mycoplasma</taxon>
    </lineage>
</organism>
<sequence length="187" mass="23128">MKFFSQLVKKYTLAFKLFKKNWQRRFKLVQLKTKAFVQSVTKFFVTVWNWFFVFPYKFVAKWWDKLFWRHLVRFCKWLNKKTSFFRWKNFAGSTSGAEKERYQLFVNILGGWKNVVAFKCKTKSWHLKITHSFLIDWDKFPHFGIKVLYWEWPYLSLAVGSYAKWIYKRLRKATKMPAKIRKSRKHF</sequence>
<dbReference type="Proteomes" id="UP000018745">
    <property type="component" value="Chromosome"/>
</dbReference>
<keyword evidence="1" id="KW-0812">Transmembrane</keyword>
<gene>
    <name evidence="2" type="ORF">OVS_03745</name>
</gene>
<reference evidence="2 3" key="1">
    <citation type="journal article" date="2014" name="Genome Announc.">
        <title>Complete Genome Sequence of Mycoplasma ovis Strain Michigan, a Hemoplasma of Sheep with Two Distinct 16S rRNA Genes.</title>
        <authorList>
            <person name="Deshuillers P.L."/>
            <person name="Santos A.P."/>
            <person name="do Nascimento N.C."/>
            <person name="Hampel J.A."/>
            <person name="Bergin I.L."/>
            <person name="Dyson M.C."/>
            <person name="Messick J.B."/>
        </authorList>
    </citation>
    <scope>NUCLEOTIDE SEQUENCE [LARGE SCALE GENOMIC DNA]</scope>
    <source>
        <strain evidence="2 3">Michigan</strain>
    </source>
</reference>
<proteinExistence type="predicted"/>
<evidence type="ECO:0000313" key="3">
    <source>
        <dbReference type="Proteomes" id="UP000018745"/>
    </source>
</evidence>
<keyword evidence="3" id="KW-1185">Reference proteome</keyword>
<protein>
    <recommendedName>
        <fullName evidence="4">Group II intron maturase-specific domain-containing protein</fullName>
    </recommendedName>
</protein>
<dbReference type="EMBL" id="CP006935">
    <property type="protein sequence ID" value="AHC40048.1"/>
    <property type="molecule type" value="Genomic_DNA"/>
</dbReference>
<evidence type="ECO:0000256" key="1">
    <source>
        <dbReference type="SAM" id="Phobius"/>
    </source>
</evidence>
<evidence type="ECO:0008006" key="4">
    <source>
        <dbReference type="Google" id="ProtNLM"/>
    </source>
</evidence>
<keyword evidence="1" id="KW-0472">Membrane</keyword>
<name>A0ABN4BL61_9MOLU</name>
<feature type="transmembrane region" description="Helical" evidence="1">
    <location>
        <begin position="35"/>
        <end position="56"/>
    </location>
</feature>
<dbReference type="RefSeq" id="WP_024071507.1">
    <property type="nucleotide sequence ID" value="NC_023062.1"/>
</dbReference>
<accession>A0ABN4BL61</accession>